<dbReference type="EMBL" id="JAAOAK010000268">
    <property type="protein sequence ID" value="KAF5678400.1"/>
    <property type="molecule type" value="Genomic_DNA"/>
</dbReference>
<dbReference type="Proteomes" id="UP000562682">
    <property type="component" value="Unassembled WGS sequence"/>
</dbReference>
<organism evidence="2 3">
    <name type="scientific">Fusarium denticulatum</name>
    <dbReference type="NCBI Taxonomy" id="48507"/>
    <lineage>
        <taxon>Eukaryota</taxon>
        <taxon>Fungi</taxon>
        <taxon>Dikarya</taxon>
        <taxon>Ascomycota</taxon>
        <taxon>Pezizomycotina</taxon>
        <taxon>Sordariomycetes</taxon>
        <taxon>Hypocreomycetidae</taxon>
        <taxon>Hypocreales</taxon>
        <taxon>Nectriaceae</taxon>
        <taxon>Fusarium</taxon>
        <taxon>Fusarium fujikuroi species complex</taxon>
    </lineage>
</organism>
<keyword evidence="3" id="KW-1185">Reference proteome</keyword>
<reference evidence="2 3" key="1">
    <citation type="submission" date="2020-05" db="EMBL/GenBank/DDBJ databases">
        <title>Identification and distribution of gene clusters putatively required for synthesis of sphingolipid metabolism inhibitors in phylogenetically diverse species of the filamentous fungus Fusarium.</title>
        <authorList>
            <person name="Kim H.-S."/>
            <person name="Busman M."/>
            <person name="Brown D.W."/>
            <person name="Divon H."/>
            <person name="Uhlig S."/>
            <person name="Proctor R.H."/>
        </authorList>
    </citation>
    <scope>NUCLEOTIDE SEQUENCE [LARGE SCALE GENOMIC DNA]</scope>
    <source>
        <strain evidence="2 3">NRRL 25311</strain>
    </source>
</reference>
<feature type="region of interest" description="Disordered" evidence="1">
    <location>
        <begin position="110"/>
        <end position="133"/>
    </location>
</feature>
<protein>
    <submittedName>
        <fullName evidence="2">Uncharacterized protein</fullName>
    </submittedName>
</protein>
<gene>
    <name evidence="2" type="ORF">FDENT_8976</name>
</gene>
<proteinExistence type="predicted"/>
<evidence type="ECO:0000256" key="1">
    <source>
        <dbReference type="SAM" id="MobiDB-lite"/>
    </source>
</evidence>
<sequence>MPSASVKRKRPIIALQLRLRSITHARKKDNDKVADLEASIDGQCTRSFVTHAAQPVYQLTTTPSAAAELQASPSVQRATTVKTVIHELCSRDDEADHLWYNQVSTWVPKSAATDRGPEHHGVRVPNPAGARRT</sequence>
<evidence type="ECO:0000313" key="3">
    <source>
        <dbReference type="Proteomes" id="UP000562682"/>
    </source>
</evidence>
<comment type="caution">
    <text evidence="2">The sequence shown here is derived from an EMBL/GenBank/DDBJ whole genome shotgun (WGS) entry which is preliminary data.</text>
</comment>
<name>A0A8H5TU34_9HYPO</name>
<accession>A0A8H5TU34</accession>
<dbReference type="AlphaFoldDB" id="A0A8H5TU34"/>
<evidence type="ECO:0000313" key="2">
    <source>
        <dbReference type="EMBL" id="KAF5678400.1"/>
    </source>
</evidence>